<proteinExistence type="predicted"/>
<dbReference type="Pfam" id="PF00117">
    <property type="entry name" value="GATase"/>
    <property type="match status" value="1"/>
</dbReference>
<organism evidence="3 4">
    <name type="scientific">Floridaenema flaviceps BLCC-F50</name>
    <dbReference type="NCBI Taxonomy" id="3153642"/>
    <lineage>
        <taxon>Bacteria</taxon>
        <taxon>Bacillati</taxon>
        <taxon>Cyanobacteriota</taxon>
        <taxon>Cyanophyceae</taxon>
        <taxon>Oscillatoriophycideae</taxon>
        <taxon>Aerosakkonematales</taxon>
        <taxon>Aerosakkonemataceae</taxon>
        <taxon>Floridanema</taxon>
        <taxon>Floridanema flaviceps</taxon>
    </lineage>
</organism>
<dbReference type="Proteomes" id="UP001576784">
    <property type="component" value="Unassembled WGS sequence"/>
</dbReference>
<dbReference type="InterPro" id="IPR029062">
    <property type="entry name" value="Class_I_gatase-like"/>
</dbReference>
<dbReference type="CDD" id="cd01743">
    <property type="entry name" value="GATase1_Anthranilate_Synthase"/>
    <property type="match status" value="1"/>
</dbReference>
<evidence type="ECO:0000313" key="3">
    <source>
        <dbReference type="EMBL" id="MFB2897541.1"/>
    </source>
</evidence>
<keyword evidence="1" id="KW-0315">Glutamine amidotransferase</keyword>
<dbReference type="RefSeq" id="WP_413267153.1">
    <property type="nucleotide sequence ID" value="NZ_JBHFNR010000256.1"/>
</dbReference>
<dbReference type="PRINTS" id="PR00097">
    <property type="entry name" value="ANTSNTHASEII"/>
</dbReference>
<dbReference type="PANTHER" id="PTHR43418">
    <property type="entry name" value="MULTIFUNCTIONAL TRYPTOPHAN BIOSYNTHESIS PROTEIN-RELATED"/>
    <property type="match status" value="1"/>
</dbReference>
<dbReference type="PANTHER" id="PTHR43418:SF4">
    <property type="entry name" value="MULTIFUNCTIONAL TRYPTOPHAN BIOSYNTHESIS PROTEIN"/>
    <property type="match status" value="1"/>
</dbReference>
<name>A0ABV4Y0S8_9CYAN</name>
<dbReference type="InterPro" id="IPR017926">
    <property type="entry name" value="GATASE"/>
</dbReference>
<evidence type="ECO:0000313" key="4">
    <source>
        <dbReference type="Proteomes" id="UP001576784"/>
    </source>
</evidence>
<dbReference type="InterPro" id="IPR006221">
    <property type="entry name" value="TrpG/PapA_dom"/>
</dbReference>
<dbReference type="EMBL" id="JBHFNR010000256">
    <property type="protein sequence ID" value="MFB2897541.1"/>
    <property type="molecule type" value="Genomic_DNA"/>
</dbReference>
<comment type="caution">
    <text evidence="3">The sequence shown here is derived from an EMBL/GenBank/DDBJ whole genome shotgun (WGS) entry which is preliminary data.</text>
</comment>
<evidence type="ECO:0000256" key="1">
    <source>
        <dbReference type="ARBA" id="ARBA00022962"/>
    </source>
</evidence>
<evidence type="ECO:0000259" key="2">
    <source>
        <dbReference type="Pfam" id="PF00117"/>
    </source>
</evidence>
<dbReference type="Gene3D" id="3.40.50.880">
    <property type="match status" value="1"/>
</dbReference>
<sequence length="227" mass="25146">MARILLIDNYDSFTYNVSQCFSVLKLGTANPIIDVIRNDQITVEEVKEKVKDGHYKAIVISPGPGRPSDAGITMDLIRDLGASYETEEEFWPGIPILGVCLGHQAIGEVFGGRVILAPEPIHGRTSPIYHQGKGIFAGLPGYFMATRYHSLIVEAETLPEVLEVTARTEDGLIMGLQHREYRWIQGVQFHPESILTDAKVREGLLQNFLNLISNPTEDESVAGGWEV</sequence>
<protein>
    <submittedName>
        <fullName evidence="3">Aminodeoxychorismate/anthranilate synthase component II</fullName>
    </submittedName>
</protein>
<dbReference type="InterPro" id="IPR050472">
    <property type="entry name" value="Anth_synth/Amidotransfase"/>
</dbReference>
<dbReference type="NCBIfam" id="TIGR00566">
    <property type="entry name" value="trpG_papA"/>
    <property type="match status" value="1"/>
</dbReference>
<accession>A0ABV4Y0S8</accession>
<dbReference type="PRINTS" id="PR00096">
    <property type="entry name" value="GATASE"/>
</dbReference>
<gene>
    <name evidence="3" type="ORF">ACE1CI_31875</name>
</gene>
<dbReference type="SUPFAM" id="SSF52317">
    <property type="entry name" value="Class I glutamine amidotransferase-like"/>
    <property type="match status" value="1"/>
</dbReference>
<keyword evidence="4" id="KW-1185">Reference proteome</keyword>
<reference evidence="3 4" key="1">
    <citation type="submission" date="2024-09" db="EMBL/GenBank/DDBJ databases">
        <title>Floridaenema gen nov. (Aerosakkonemataceae, Aerosakkonematales ord. nov., Cyanobacteria) from benthic tropical and subtropical fresh waters, with the description of four new species.</title>
        <authorList>
            <person name="Moretto J.A."/>
            <person name="Berthold D.E."/>
            <person name="Lefler F.W."/>
            <person name="Huang I.-S."/>
            <person name="Laughinghouse H. IV."/>
        </authorList>
    </citation>
    <scope>NUCLEOTIDE SEQUENCE [LARGE SCALE GENOMIC DNA]</scope>
    <source>
        <strain evidence="3 4">BLCC-F50</strain>
    </source>
</reference>
<dbReference type="PROSITE" id="PS51273">
    <property type="entry name" value="GATASE_TYPE_1"/>
    <property type="match status" value="1"/>
</dbReference>
<feature type="domain" description="Glutamine amidotransferase" evidence="2">
    <location>
        <begin position="5"/>
        <end position="199"/>
    </location>
</feature>